<gene>
    <name evidence="3" type="ORF">ERS852490_02537</name>
</gene>
<evidence type="ECO:0000256" key="1">
    <source>
        <dbReference type="ARBA" id="ARBA00022801"/>
    </source>
</evidence>
<dbReference type="InterPro" id="IPR000086">
    <property type="entry name" value="NUDIX_hydrolase_dom"/>
</dbReference>
<dbReference type="CDD" id="cd18873">
    <property type="entry name" value="NUDIX_NadM_like"/>
    <property type="match status" value="1"/>
</dbReference>
<accession>A0A174YUT5</accession>
<dbReference type="PANTHER" id="PTHR43736:SF4">
    <property type="entry name" value="SLR1690 PROTEIN"/>
    <property type="match status" value="1"/>
</dbReference>
<dbReference type="InterPro" id="IPR020084">
    <property type="entry name" value="NUDIX_hydrolase_CS"/>
</dbReference>
<dbReference type="GO" id="GO:0016779">
    <property type="term" value="F:nucleotidyltransferase activity"/>
    <property type="evidence" value="ECO:0007669"/>
    <property type="project" value="UniProtKB-KW"/>
</dbReference>
<dbReference type="PROSITE" id="PS51462">
    <property type="entry name" value="NUDIX"/>
    <property type="match status" value="1"/>
</dbReference>
<proteinExistence type="predicted"/>
<keyword evidence="3" id="KW-0808">Transferase</keyword>
<dbReference type="PANTHER" id="PTHR43736">
    <property type="entry name" value="ADP-RIBOSE PYROPHOSPHATASE"/>
    <property type="match status" value="1"/>
</dbReference>
<dbReference type="Pfam" id="PF00293">
    <property type="entry name" value="NUDIX"/>
    <property type="match status" value="1"/>
</dbReference>
<dbReference type="AlphaFoldDB" id="A0A174YUT5"/>
<dbReference type="Gene3D" id="3.90.79.10">
    <property type="entry name" value="Nucleoside Triphosphate Pyrophosphohydrolase"/>
    <property type="match status" value="1"/>
</dbReference>
<dbReference type="RefSeq" id="WP_055216288.1">
    <property type="nucleotide sequence ID" value="NZ_CZBU01000005.1"/>
</dbReference>
<dbReference type="GO" id="GO:0016787">
    <property type="term" value="F:hydrolase activity"/>
    <property type="evidence" value="ECO:0007669"/>
    <property type="project" value="UniProtKB-KW"/>
</dbReference>
<organism evidence="3 4">
    <name type="scientific">Lachnospira eligens</name>
    <dbReference type="NCBI Taxonomy" id="39485"/>
    <lineage>
        <taxon>Bacteria</taxon>
        <taxon>Bacillati</taxon>
        <taxon>Bacillota</taxon>
        <taxon>Clostridia</taxon>
        <taxon>Lachnospirales</taxon>
        <taxon>Lachnospiraceae</taxon>
        <taxon>Lachnospira</taxon>
    </lineage>
</organism>
<evidence type="ECO:0000259" key="2">
    <source>
        <dbReference type="PROSITE" id="PS51462"/>
    </source>
</evidence>
<keyword evidence="1 3" id="KW-0378">Hydrolase</keyword>
<dbReference type="EMBL" id="CZBU01000005">
    <property type="protein sequence ID" value="CUQ78885.1"/>
    <property type="molecule type" value="Genomic_DNA"/>
</dbReference>
<protein>
    <submittedName>
        <fullName evidence="3">Bifunctional NMN adenylyltransferase/Nudix hydrolase</fullName>
    </submittedName>
</protein>
<dbReference type="InterPro" id="IPR015797">
    <property type="entry name" value="NUDIX_hydrolase-like_dom_sf"/>
</dbReference>
<name>A0A174YUT5_9FIRM</name>
<dbReference type="OrthoDB" id="9786141at2"/>
<reference evidence="3 4" key="1">
    <citation type="submission" date="2015-09" db="EMBL/GenBank/DDBJ databases">
        <authorList>
            <consortium name="Pathogen Informatics"/>
        </authorList>
    </citation>
    <scope>NUCLEOTIDE SEQUENCE [LARGE SCALE GENOMIC DNA]</scope>
    <source>
        <strain evidence="3 4">2789STDY5834875</strain>
    </source>
</reference>
<keyword evidence="3" id="KW-0548">Nucleotidyltransferase</keyword>
<dbReference type="SUPFAM" id="SSF55811">
    <property type="entry name" value="Nudix"/>
    <property type="match status" value="1"/>
</dbReference>
<evidence type="ECO:0000313" key="4">
    <source>
        <dbReference type="Proteomes" id="UP000095621"/>
    </source>
</evidence>
<sequence>MKYLSEEQNKCFVGTGELNKAGDSLAVFLDKYDPDKYQNPCNTVDTLVFTKKDSQVKRILLIKRGNHPCIGLWACPGGFVEFKENLYDAALRELQEETGLHDIEAEQLKSYGDYDRDPRTRIITTAFVALIDEGSQKAQAGDDAREAGWFDISDELVNKTEDKSLVKEEWLCRLSNADKNINICARVEVTYRKGILKNRTYKVVDGDGLAADHAAIILEGYHHVKEALNA</sequence>
<evidence type="ECO:0000313" key="3">
    <source>
        <dbReference type="EMBL" id="CUQ78885.1"/>
    </source>
</evidence>
<feature type="domain" description="Nudix hydrolase" evidence="2">
    <location>
        <begin position="39"/>
        <end position="178"/>
    </location>
</feature>
<dbReference type="Proteomes" id="UP000095621">
    <property type="component" value="Unassembled WGS sequence"/>
</dbReference>
<dbReference type="PROSITE" id="PS00893">
    <property type="entry name" value="NUDIX_BOX"/>
    <property type="match status" value="1"/>
</dbReference>